<dbReference type="InterPro" id="IPR053927">
    <property type="entry name" value="FlgK_helical"/>
</dbReference>
<reference evidence="11" key="1">
    <citation type="submission" date="2016-07" db="EMBL/GenBank/DDBJ databases">
        <title>Comparative genomics of the Campylobacter concisus group.</title>
        <authorList>
            <person name="Miller W.G."/>
            <person name="Yee E."/>
            <person name="Chapman M.H."/>
            <person name="Huynh S."/>
            <person name="Bono J.L."/>
            <person name="On S.L.W."/>
            <person name="StLeger J."/>
            <person name="Foster G."/>
            <person name="Parker C.T."/>
        </authorList>
    </citation>
    <scope>NUCLEOTIDE SEQUENCE</scope>
    <source>
        <strain evidence="11">525.92</strain>
    </source>
</reference>
<dbReference type="InterPro" id="IPR019776">
    <property type="entry name" value="Flagellar_basal_body_rod_CS"/>
</dbReference>
<evidence type="ECO:0000256" key="3">
    <source>
        <dbReference type="ARBA" id="ARBA00009677"/>
    </source>
</evidence>
<feature type="domain" description="Flagellar basal-body/hook protein C-terminal" evidence="9">
    <location>
        <begin position="579"/>
        <end position="621"/>
    </location>
</feature>
<evidence type="ECO:0000256" key="5">
    <source>
        <dbReference type="ARBA" id="ARBA00022525"/>
    </source>
</evidence>
<dbReference type="EMBL" id="CP000767">
    <property type="protein sequence ID" value="EAT99948.1"/>
    <property type="molecule type" value="Genomic_DNA"/>
</dbReference>
<dbReference type="InterPro" id="IPR001444">
    <property type="entry name" value="Flag_bb_rod_N"/>
</dbReference>
<comment type="similarity">
    <text evidence="3">Belongs to the flagella basal body rod proteins family.</text>
</comment>
<evidence type="ECO:0000256" key="2">
    <source>
        <dbReference type="ARBA" id="ARBA00004613"/>
    </source>
</evidence>
<dbReference type="Proteomes" id="UP000006380">
    <property type="component" value="Chromosome"/>
</dbReference>
<keyword evidence="11" id="KW-0282">Flagellum</keyword>
<dbReference type="Pfam" id="PF22638">
    <property type="entry name" value="FlgK_D1"/>
    <property type="match status" value="1"/>
</dbReference>
<dbReference type="STRING" id="360105.CCV52592_0786"/>
<dbReference type="GO" id="GO:0009424">
    <property type="term" value="C:bacterial-type flagellum hook"/>
    <property type="evidence" value="ECO:0007669"/>
    <property type="project" value="InterPro"/>
</dbReference>
<dbReference type="InterPro" id="IPR002371">
    <property type="entry name" value="FlgK"/>
</dbReference>
<evidence type="ECO:0000259" key="9">
    <source>
        <dbReference type="Pfam" id="PF06429"/>
    </source>
</evidence>
<evidence type="ECO:0000313" key="12">
    <source>
        <dbReference type="Proteomes" id="UP000006380"/>
    </source>
</evidence>
<dbReference type="HOGENOM" id="CLU_012762_1_3_7"/>
<protein>
    <recommendedName>
        <fullName evidence="4">Flagellar hook-associated protein 1</fullName>
    </recommendedName>
</protein>
<feature type="domain" description="Flagellar basal body rod protein N-terminal" evidence="8">
    <location>
        <begin position="8"/>
        <end position="33"/>
    </location>
</feature>
<dbReference type="Pfam" id="PF06429">
    <property type="entry name" value="Flg_bbr_C"/>
    <property type="match status" value="1"/>
</dbReference>
<accession>A7GYS6</accession>
<proteinExistence type="inferred from homology"/>
<feature type="coiled-coil region" evidence="7">
    <location>
        <begin position="166"/>
        <end position="222"/>
    </location>
</feature>
<evidence type="ECO:0000256" key="6">
    <source>
        <dbReference type="ARBA" id="ARBA00023143"/>
    </source>
</evidence>
<dbReference type="PANTHER" id="PTHR30033:SF1">
    <property type="entry name" value="FLAGELLAR HOOK-ASSOCIATED PROTEIN 1"/>
    <property type="match status" value="1"/>
</dbReference>
<evidence type="ECO:0000256" key="7">
    <source>
        <dbReference type="SAM" id="Coils"/>
    </source>
</evidence>
<keyword evidence="6" id="KW-0975">Bacterial flagellum</keyword>
<keyword evidence="11" id="KW-0966">Cell projection</keyword>
<keyword evidence="11" id="KW-0969">Cilium</keyword>
<evidence type="ECO:0000313" key="11">
    <source>
        <dbReference type="EMBL" id="EAT99948.1"/>
    </source>
</evidence>
<dbReference type="KEGG" id="ccv:CCV52592_0786"/>
<dbReference type="InterPro" id="IPR010930">
    <property type="entry name" value="Flg_bb/hook_C_dom"/>
</dbReference>
<evidence type="ECO:0000256" key="4">
    <source>
        <dbReference type="ARBA" id="ARBA00016244"/>
    </source>
</evidence>
<dbReference type="GO" id="GO:0005576">
    <property type="term" value="C:extracellular region"/>
    <property type="evidence" value="ECO:0007669"/>
    <property type="project" value="UniProtKB-SubCell"/>
</dbReference>
<feature type="domain" description="Flagellar hook-associated protein FlgK helical" evidence="10">
    <location>
        <begin position="96"/>
        <end position="344"/>
    </location>
</feature>
<evidence type="ECO:0000259" key="8">
    <source>
        <dbReference type="Pfam" id="PF00460"/>
    </source>
</evidence>
<keyword evidence="5" id="KW-0964">Secreted</keyword>
<evidence type="ECO:0000259" key="10">
    <source>
        <dbReference type="Pfam" id="PF22638"/>
    </source>
</evidence>
<name>A7GYS6_CAMC5</name>
<sequence>MANIFMSLNTGVSGLNAAQTQISTTGNNIANADSAYYTRQRVVQSASPAMNTVPGGVGTGTQVDTVKRIHDEFTYSRLKTASSNLENTAYKQRILQEVTKYFPDLNDKGMIKDIQEYFGAWNDFASNPDEGSQKVNLLNKASVLTSNLSQSAKTLYALQTKVDETIKINIKEINSLAKQIANLNAQIQRVEAGADAGIKINANDLRDKRDELELAMSKLVNVSSFKSDLKSDATVDTGITDQGKFYTLNIGGVNIVDGPNYHELSMSSTDTGEFTKIYYEREDGKRIPMEDKITNGKIGASLDLRGRNYDVKEQKFTDGAIQKYIDNLDTFSKTLINSTNNIYAESAVERSNSDEISYLEDDKTLMNFSNSIREGIFEAVVYDNKGNVVARKTININGTTTMNDTTYGNSIVSDFNSDSDDNNDNNMLNDVNDYFQASYDYDKTTNKGTFSLIPKQAQGLYSISLVDKGTNFPGVVGVNRFFKGTDAKSIGVNNDFVQDHTKIRAYSKPVVGNNEVANKMVQLQYTKQTFYSNGTALDRDETIEGYYRYFTTDIASDTEANNTTHDTNTALQKTAEEEFQSISGVDTNEELTNLIRFQASYGAAAKIITTVDQMLDTLLTLKQ</sequence>
<dbReference type="SUPFAM" id="SSF64518">
    <property type="entry name" value="Phase 1 flagellin"/>
    <property type="match status" value="1"/>
</dbReference>
<dbReference type="GO" id="GO:0005198">
    <property type="term" value="F:structural molecule activity"/>
    <property type="evidence" value="ECO:0007669"/>
    <property type="project" value="InterPro"/>
</dbReference>
<dbReference type="AlphaFoldDB" id="A7GYS6"/>
<dbReference type="PRINTS" id="PR01005">
    <property type="entry name" value="FLGHOOKAP1"/>
</dbReference>
<keyword evidence="7" id="KW-0175">Coiled coil</keyword>
<comment type="subcellular location">
    <subcellularLocation>
        <location evidence="1">Bacterial flagellum</location>
    </subcellularLocation>
    <subcellularLocation>
        <location evidence="2">Secreted</location>
    </subcellularLocation>
</comment>
<dbReference type="OrthoDB" id="9802553at2"/>
<evidence type="ECO:0000256" key="1">
    <source>
        <dbReference type="ARBA" id="ARBA00004365"/>
    </source>
</evidence>
<dbReference type="Pfam" id="PF00460">
    <property type="entry name" value="Flg_bb_rod"/>
    <property type="match status" value="1"/>
</dbReference>
<gene>
    <name evidence="11" type="primary">flgK</name>
    <name evidence="11" type="ORF">CCV52592_0786</name>
</gene>
<organism evidence="11 12">
    <name type="scientific">Campylobacter curvus (strain 525.92)</name>
    <dbReference type="NCBI Taxonomy" id="360105"/>
    <lineage>
        <taxon>Bacteria</taxon>
        <taxon>Pseudomonadati</taxon>
        <taxon>Campylobacterota</taxon>
        <taxon>Epsilonproteobacteria</taxon>
        <taxon>Campylobacterales</taxon>
        <taxon>Campylobacteraceae</taxon>
        <taxon>Campylobacter</taxon>
    </lineage>
</organism>
<dbReference type="GO" id="GO:0044780">
    <property type="term" value="P:bacterial-type flagellum assembly"/>
    <property type="evidence" value="ECO:0007669"/>
    <property type="project" value="InterPro"/>
</dbReference>
<dbReference type="NCBIfam" id="TIGR02492">
    <property type="entry name" value="flgK_ends"/>
    <property type="match status" value="1"/>
</dbReference>
<dbReference type="PANTHER" id="PTHR30033">
    <property type="entry name" value="FLAGELLAR HOOK-ASSOCIATED PROTEIN 1"/>
    <property type="match status" value="1"/>
</dbReference>
<dbReference type="PROSITE" id="PS00588">
    <property type="entry name" value="FLAGELLA_BB_ROD"/>
    <property type="match status" value="1"/>
</dbReference>
<dbReference type="RefSeq" id="WP_011992360.1">
    <property type="nucleotide sequence ID" value="NC_009715.2"/>
</dbReference>
<keyword evidence="12" id="KW-1185">Reference proteome</keyword>